<evidence type="ECO:0000259" key="7">
    <source>
        <dbReference type="Pfam" id="PF02776"/>
    </source>
</evidence>
<evidence type="ECO:0000313" key="9">
    <source>
        <dbReference type="Proteomes" id="UP000277294"/>
    </source>
</evidence>
<dbReference type="Proteomes" id="UP000277294">
    <property type="component" value="Unassembled WGS sequence"/>
</dbReference>
<dbReference type="NCBIfam" id="NF005470">
    <property type="entry name" value="PRK07064.1"/>
    <property type="match status" value="1"/>
</dbReference>
<dbReference type="PANTHER" id="PTHR18968">
    <property type="entry name" value="THIAMINE PYROPHOSPHATE ENZYMES"/>
    <property type="match status" value="1"/>
</dbReference>
<keyword evidence="8" id="KW-0808">Transferase</keyword>
<dbReference type="GO" id="GO:0009099">
    <property type="term" value="P:L-valine biosynthetic process"/>
    <property type="evidence" value="ECO:0007669"/>
    <property type="project" value="TreeGrafter"/>
</dbReference>
<dbReference type="EMBL" id="UWPJ01000024">
    <property type="protein sequence ID" value="VCU71007.1"/>
    <property type="molecule type" value="Genomic_DNA"/>
</dbReference>
<proteinExistence type="inferred from homology"/>
<feature type="domain" description="Thiamine pyrophosphate enzyme central" evidence="5">
    <location>
        <begin position="200"/>
        <end position="328"/>
    </location>
</feature>
<keyword evidence="9" id="KW-1185">Reference proteome</keyword>
<comment type="similarity">
    <text evidence="2 4">Belongs to the TPP enzyme family.</text>
</comment>
<dbReference type="PROSITE" id="PS00187">
    <property type="entry name" value="TPP_ENZYMES"/>
    <property type="match status" value="1"/>
</dbReference>
<dbReference type="Pfam" id="PF00205">
    <property type="entry name" value="TPP_enzyme_M"/>
    <property type="match status" value="1"/>
</dbReference>
<keyword evidence="3 4" id="KW-0786">Thiamine pyrophosphate</keyword>
<dbReference type="CDD" id="cd07035">
    <property type="entry name" value="TPP_PYR_POX_like"/>
    <property type="match status" value="1"/>
</dbReference>
<dbReference type="EC" id="2.2.1.6" evidence="8"/>
<dbReference type="PANTHER" id="PTHR18968:SF13">
    <property type="entry name" value="ACETOLACTATE SYNTHASE CATALYTIC SUBUNIT, MITOCHONDRIAL"/>
    <property type="match status" value="1"/>
</dbReference>
<dbReference type="InterPro" id="IPR012000">
    <property type="entry name" value="Thiamin_PyroP_enz_cen_dom"/>
</dbReference>
<sequence>MSASTVNRHTVGDALAQYLHALGVRQAYGVLSIHNMPLLDALGRDGRIRYIGARGEAGAVGMADACARVTGGLGVAFTSTGTGAGNAAGALVEAWTAGTPLLHVTGQVALPYLERGRSYVHEAKDQLGMLQSVSKAALRVWSAETAMATFQEAVRLALTPPCGPVSVEIPIDLQGALVNAGNPPGRPRIVPLEPDREALRDLADTLASARRPVLWVGGGARHAGAEIARLLDLGFVAVTTLQGKGTVPEDDPRTLGAFNGQPAIEAFYETCDAMLVVGSRLRVPETLTHTLKLPRTLLQVDSDALADQRAYPTARFVQADAKLTLARLADLLQGRMRIDPALRDDAARARRQAEGAMRGAIAPYDRIADALQAVCGRDFGWVRDVTISNSTWGNRLFEVFEPGQGVHAVGGGIGQGLAMAIGAATGRPERKTWLLAGDGGFMLNLGELATAVQERTGIVMLVMNDGGYGILRNLQDADYGGRRYYCDLHGFELGALAGSVGMDHIAVRSLDRLEDVLRDAAGRDAPAVLVEFDMRAIGPFAKPFSGPPLARG</sequence>
<dbReference type="GO" id="GO:0005948">
    <property type="term" value="C:acetolactate synthase complex"/>
    <property type="evidence" value="ECO:0007669"/>
    <property type="project" value="TreeGrafter"/>
</dbReference>
<evidence type="ECO:0000259" key="6">
    <source>
        <dbReference type="Pfam" id="PF02775"/>
    </source>
</evidence>
<feature type="domain" description="Thiamine pyrophosphate enzyme TPP-binding" evidence="6">
    <location>
        <begin position="389"/>
        <end position="529"/>
    </location>
</feature>
<accession>A0A3P4B3X6</accession>
<dbReference type="SUPFAM" id="SSF52518">
    <property type="entry name" value="Thiamin diphosphate-binding fold (THDP-binding)"/>
    <property type="match status" value="2"/>
</dbReference>
<organism evidence="8 9">
    <name type="scientific">Pigmentiphaga humi</name>
    <dbReference type="NCBI Taxonomy" id="2478468"/>
    <lineage>
        <taxon>Bacteria</taxon>
        <taxon>Pseudomonadati</taxon>
        <taxon>Pseudomonadota</taxon>
        <taxon>Betaproteobacteria</taxon>
        <taxon>Burkholderiales</taxon>
        <taxon>Alcaligenaceae</taxon>
        <taxon>Pigmentiphaga</taxon>
    </lineage>
</organism>
<dbReference type="GO" id="GO:0003984">
    <property type="term" value="F:acetolactate synthase activity"/>
    <property type="evidence" value="ECO:0007669"/>
    <property type="project" value="UniProtKB-EC"/>
</dbReference>
<evidence type="ECO:0000259" key="5">
    <source>
        <dbReference type="Pfam" id="PF00205"/>
    </source>
</evidence>
<dbReference type="SUPFAM" id="SSF52467">
    <property type="entry name" value="DHS-like NAD/FAD-binding domain"/>
    <property type="match status" value="1"/>
</dbReference>
<evidence type="ECO:0000256" key="1">
    <source>
        <dbReference type="ARBA" id="ARBA00001964"/>
    </source>
</evidence>
<dbReference type="CDD" id="cd00568">
    <property type="entry name" value="TPP_enzymes"/>
    <property type="match status" value="1"/>
</dbReference>
<dbReference type="InterPro" id="IPR012001">
    <property type="entry name" value="Thiamin_PyroP_enz_TPP-bd_dom"/>
</dbReference>
<dbReference type="InterPro" id="IPR000399">
    <property type="entry name" value="TPP-bd_CS"/>
</dbReference>
<dbReference type="InterPro" id="IPR045229">
    <property type="entry name" value="TPP_enz"/>
</dbReference>
<protein>
    <submittedName>
        <fullName evidence="8">Acetolactate synthase isozyme 1 large subunit</fullName>
        <ecNumber evidence="8">2.2.1.6</ecNumber>
    </submittedName>
</protein>
<dbReference type="Gene3D" id="3.40.50.970">
    <property type="match status" value="2"/>
</dbReference>
<dbReference type="Pfam" id="PF02776">
    <property type="entry name" value="TPP_enzyme_N"/>
    <property type="match status" value="1"/>
</dbReference>
<dbReference type="InterPro" id="IPR029035">
    <property type="entry name" value="DHS-like_NAD/FAD-binding_dom"/>
</dbReference>
<dbReference type="OrthoDB" id="8664451at2"/>
<name>A0A3P4B3X6_9BURK</name>
<dbReference type="GO" id="GO:0000287">
    <property type="term" value="F:magnesium ion binding"/>
    <property type="evidence" value="ECO:0007669"/>
    <property type="project" value="InterPro"/>
</dbReference>
<dbReference type="GO" id="GO:0050660">
    <property type="term" value="F:flavin adenine dinucleotide binding"/>
    <property type="evidence" value="ECO:0007669"/>
    <property type="project" value="TreeGrafter"/>
</dbReference>
<dbReference type="InterPro" id="IPR029061">
    <property type="entry name" value="THDP-binding"/>
</dbReference>
<dbReference type="Gene3D" id="3.40.50.1220">
    <property type="entry name" value="TPP-binding domain"/>
    <property type="match status" value="1"/>
</dbReference>
<comment type="cofactor">
    <cofactor evidence="1">
        <name>thiamine diphosphate</name>
        <dbReference type="ChEBI" id="CHEBI:58937"/>
    </cofactor>
</comment>
<feature type="domain" description="Thiamine pyrophosphate enzyme N-terminal TPP-binding" evidence="7">
    <location>
        <begin position="10"/>
        <end position="127"/>
    </location>
</feature>
<reference evidence="8 9" key="1">
    <citation type="submission" date="2018-10" db="EMBL/GenBank/DDBJ databases">
        <authorList>
            <person name="Criscuolo A."/>
        </authorList>
    </citation>
    <scope>NUCLEOTIDE SEQUENCE [LARGE SCALE GENOMIC DNA]</scope>
    <source>
        <strain evidence="8">DnA1</strain>
    </source>
</reference>
<dbReference type="GO" id="GO:0030976">
    <property type="term" value="F:thiamine pyrophosphate binding"/>
    <property type="evidence" value="ECO:0007669"/>
    <property type="project" value="InterPro"/>
</dbReference>
<dbReference type="RefSeq" id="WP_124080474.1">
    <property type="nucleotide sequence ID" value="NZ_UWPJ01000024.1"/>
</dbReference>
<evidence type="ECO:0000313" key="8">
    <source>
        <dbReference type="EMBL" id="VCU71007.1"/>
    </source>
</evidence>
<dbReference type="InterPro" id="IPR011766">
    <property type="entry name" value="TPP_enzyme_TPP-bd"/>
</dbReference>
<evidence type="ECO:0000256" key="3">
    <source>
        <dbReference type="ARBA" id="ARBA00023052"/>
    </source>
</evidence>
<evidence type="ECO:0000256" key="4">
    <source>
        <dbReference type="RuleBase" id="RU362132"/>
    </source>
</evidence>
<dbReference type="Pfam" id="PF02775">
    <property type="entry name" value="TPP_enzyme_C"/>
    <property type="match status" value="1"/>
</dbReference>
<gene>
    <name evidence="8" type="primary">ilvB_1</name>
    <name evidence="8" type="ORF">PIGHUM_03087</name>
</gene>
<dbReference type="AlphaFoldDB" id="A0A3P4B3X6"/>
<evidence type="ECO:0000256" key="2">
    <source>
        <dbReference type="ARBA" id="ARBA00007812"/>
    </source>
</evidence>
<dbReference type="GO" id="GO:0009097">
    <property type="term" value="P:isoleucine biosynthetic process"/>
    <property type="evidence" value="ECO:0007669"/>
    <property type="project" value="TreeGrafter"/>
</dbReference>